<dbReference type="EMBL" id="WSQA01000001">
    <property type="protein sequence ID" value="MVZ60461.1"/>
    <property type="molecule type" value="Genomic_DNA"/>
</dbReference>
<name>A0A6N8KW17_9SPHI</name>
<dbReference type="RefSeq" id="WP_160367116.1">
    <property type="nucleotide sequence ID" value="NZ_WSQA01000001.1"/>
</dbReference>
<evidence type="ECO:0000313" key="1">
    <source>
        <dbReference type="EMBL" id="MVZ60461.1"/>
    </source>
</evidence>
<organism evidence="1 2">
    <name type="scientific">Sphingobacterium humi</name>
    <dbReference type="NCBI Taxonomy" id="1796905"/>
    <lineage>
        <taxon>Bacteria</taxon>
        <taxon>Pseudomonadati</taxon>
        <taxon>Bacteroidota</taxon>
        <taxon>Sphingobacteriia</taxon>
        <taxon>Sphingobacteriales</taxon>
        <taxon>Sphingobacteriaceae</taxon>
        <taxon>Sphingobacterium</taxon>
    </lineage>
</organism>
<dbReference type="AlphaFoldDB" id="A0A6N8KW17"/>
<dbReference type="PANTHER" id="PTHR37948">
    <property type="entry name" value="ZGC:113208"/>
    <property type="match status" value="1"/>
</dbReference>
<evidence type="ECO:0000313" key="2">
    <source>
        <dbReference type="Proteomes" id="UP000435036"/>
    </source>
</evidence>
<keyword evidence="2" id="KW-1185">Reference proteome</keyword>
<reference evidence="1 2" key="1">
    <citation type="submission" date="2019-12" db="EMBL/GenBank/DDBJ databases">
        <authorList>
            <person name="Dong K."/>
        </authorList>
    </citation>
    <scope>NUCLEOTIDE SEQUENCE [LARGE SCALE GENOMIC DNA]</scope>
    <source>
        <strain evidence="1 2">JCM 31225</strain>
    </source>
</reference>
<accession>A0A6N8KW17</accession>
<dbReference type="Proteomes" id="UP000435036">
    <property type="component" value="Unassembled WGS sequence"/>
</dbReference>
<dbReference type="PANTHER" id="PTHR37948:SF1">
    <property type="entry name" value="BLL5189 PROTEIN"/>
    <property type="match status" value="1"/>
</dbReference>
<dbReference type="OrthoDB" id="9790650at2"/>
<gene>
    <name evidence="1" type="ORF">GQF63_00355</name>
</gene>
<sequence length="171" mass="20279">MNNRTVIVQDKMQQGYTYVLTAEMGAGFDPEFSPQLTPKEMLAMGVFGGRYLSDCQEEFPKDWFEEAKLYSGADPKGDAKLNFFEIHASQPLRVWREKGWIHPQDPRGWFQWYCRYFMGRRTEDDRRQIKRWKAMARHVAQVKGNCDFADLNCRRKQRQALLHWAYDSVNL</sequence>
<comment type="caution">
    <text evidence="1">The sequence shown here is derived from an EMBL/GenBank/DDBJ whole genome shotgun (WGS) entry which is preliminary data.</text>
</comment>
<proteinExistence type="predicted"/>
<protein>
    <submittedName>
        <fullName evidence="1">Uncharacterized protein</fullName>
    </submittedName>
</protein>